<name>A0ABS2V3C7_9ACTN</name>
<gene>
    <name evidence="1" type="ORF">JE024_33535</name>
</gene>
<dbReference type="PANTHER" id="PTHR41913">
    <property type="entry name" value="DUF1684 DOMAIN-CONTAINING PROTEIN"/>
    <property type="match status" value="1"/>
</dbReference>
<sequence>MTAQATAKDLQAFTEEWLAWHRAQEDRLAAPHGFLAITSLHWLDERPQRFDDAPGAWRTGADGVTVTLAEGEELVVDGVPVRGEHRFGVLPERGGVDAVWGDAVIEVARRGGNDIVRPRHPDAPLRTAFAGTPAYAPDPGWVVEGRYLAFEEPRPTTVGASVEGLEHVYDAPGRIEFTLQGRPLSLTAFPGHLPGTLTVLFTDATSGVTTYAANRALTVGVPSPDGGVVLDFNRAANLPCAYTDLATCPLPPAENRLPLAIEAGHRIPRERGGA</sequence>
<proteinExistence type="predicted"/>
<dbReference type="PANTHER" id="PTHR41913:SF1">
    <property type="entry name" value="DUF1684 DOMAIN-CONTAINING PROTEIN"/>
    <property type="match status" value="1"/>
</dbReference>
<accession>A0ABS2V3C7</accession>
<dbReference type="Proteomes" id="UP000664109">
    <property type="component" value="Unassembled WGS sequence"/>
</dbReference>
<organism evidence="1 2">
    <name type="scientific">Streptomyces zhihengii</name>
    <dbReference type="NCBI Taxonomy" id="1818004"/>
    <lineage>
        <taxon>Bacteria</taxon>
        <taxon>Bacillati</taxon>
        <taxon>Actinomycetota</taxon>
        <taxon>Actinomycetes</taxon>
        <taxon>Kitasatosporales</taxon>
        <taxon>Streptomycetaceae</taxon>
        <taxon>Streptomyces</taxon>
    </lineage>
</organism>
<dbReference type="Pfam" id="PF07920">
    <property type="entry name" value="DUF1684"/>
    <property type="match status" value="1"/>
</dbReference>
<reference evidence="1 2" key="1">
    <citation type="journal article" date="2016" name="Arch. Microbiol.">
        <title>Streptomyces zhihengii sp. nov., isolated from rhizospheric soil of Psammosilene tunicoides.</title>
        <authorList>
            <person name="Huang M.J."/>
            <person name="Fei J.J."/>
            <person name="Salam N."/>
            <person name="Kim C.J."/>
            <person name="Hozzein W.N."/>
            <person name="Xiao M."/>
            <person name="Huang H.Q."/>
            <person name="Li W.J."/>
        </authorList>
    </citation>
    <scope>NUCLEOTIDE SEQUENCE [LARGE SCALE GENOMIC DNA]</scope>
    <source>
        <strain evidence="1 2">YIM T102</strain>
    </source>
</reference>
<evidence type="ECO:0000313" key="1">
    <source>
        <dbReference type="EMBL" id="MBM9623520.1"/>
    </source>
</evidence>
<evidence type="ECO:0000313" key="2">
    <source>
        <dbReference type="Proteomes" id="UP000664109"/>
    </source>
</evidence>
<keyword evidence="2" id="KW-1185">Reference proteome</keyword>
<comment type="caution">
    <text evidence="1">The sequence shown here is derived from an EMBL/GenBank/DDBJ whole genome shotgun (WGS) entry which is preliminary data.</text>
</comment>
<dbReference type="InterPro" id="IPR012467">
    <property type="entry name" value="DUF1684"/>
</dbReference>
<dbReference type="RefSeq" id="WP_205377641.1">
    <property type="nucleotide sequence ID" value="NZ_JAFEJA010000002.1"/>
</dbReference>
<protein>
    <submittedName>
        <fullName evidence="1">DUF1684 domain-containing protein</fullName>
    </submittedName>
</protein>
<dbReference type="EMBL" id="JAFEJA010000002">
    <property type="protein sequence ID" value="MBM9623520.1"/>
    <property type="molecule type" value="Genomic_DNA"/>
</dbReference>